<evidence type="ECO:0000256" key="4">
    <source>
        <dbReference type="ARBA" id="ARBA00022989"/>
    </source>
</evidence>
<keyword evidence="2" id="KW-1003">Cell membrane</keyword>
<sequence length="460" mass="53101">MKSKDYAKVGTYYIFGNFFNKGIAFLTIPIFTRILSTYDYGIINTYSSWVSIMSMILGLALHMGIRAAYIDYKDNIKEFVSSIVFLDIIFSSLISLIILVSSYLFLDINMTFVSLCLLNSFFAAIMEDYSMYLMMEYRYKVRTTLMILPNLLSIIISMILLMNIQSNDKYMERIVPMAVICIIFGFGILVIILVNGKCFIKLEYWKFALKVSVPLIFHGISLSILSQSDRIMITSIVGADQAGIYSLVYNLSVITLVLGASLEGIWIPWFMINMKSNNIEIINKKVIDYVNIMTYAMIILLLISDDLLKILAPQKYWSGIIIIPILILSSYIIFIYTLYVNIEHYYKKTVYIAINTLIAAVSNIILNFIFIPKFGFYAAAFTTLFSYILSFILHLIYAKKLERDLFPLKILVKPLLLISVTILIFYIFIDYAFIRWILLILFLVFLTIKEKKRLIGLMKH</sequence>
<gene>
    <name evidence="7" type="ORF">SAMN05421659_11867</name>
</gene>
<evidence type="ECO:0000313" key="8">
    <source>
        <dbReference type="Proteomes" id="UP000199701"/>
    </source>
</evidence>
<dbReference type="PANTHER" id="PTHR30250:SF11">
    <property type="entry name" value="O-ANTIGEN TRANSPORTER-RELATED"/>
    <property type="match status" value="1"/>
</dbReference>
<reference evidence="7 8" key="1">
    <citation type="submission" date="2016-10" db="EMBL/GenBank/DDBJ databases">
        <authorList>
            <person name="de Groot N.N."/>
        </authorList>
    </citation>
    <scope>NUCLEOTIDE SEQUENCE [LARGE SCALE GENOMIC DNA]</scope>
    <source>
        <strain evidence="7 8">DSM 9179</strain>
    </source>
</reference>
<keyword evidence="8" id="KW-1185">Reference proteome</keyword>
<keyword evidence="5 6" id="KW-0472">Membrane</keyword>
<dbReference type="InterPro" id="IPR050833">
    <property type="entry name" value="Poly_Biosynth_Transport"/>
</dbReference>
<evidence type="ECO:0000313" key="7">
    <source>
        <dbReference type="EMBL" id="SEW42074.1"/>
    </source>
</evidence>
<evidence type="ECO:0000256" key="2">
    <source>
        <dbReference type="ARBA" id="ARBA00022475"/>
    </source>
</evidence>
<evidence type="ECO:0000256" key="3">
    <source>
        <dbReference type="ARBA" id="ARBA00022692"/>
    </source>
</evidence>
<dbReference type="Pfam" id="PF01943">
    <property type="entry name" value="Polysacc_synt"/>
    <property type="match status" value="1"/>
</dbReference>
<feature type="transmembrane region" description="Helical" evidence="6">
    <location>
        <begin position="376"/>
        <end position="398"/>
    </location>
</feature>
<evidence type="ECO:0000256" key="5">
    <source>
        <dbReference type="ARBA" id="ARBA00023136"/>
    </source>
</evidence>
<dbReference type="STRING" id="99656.SAMN05421659_11867"/>
<proteinExistence type="predicted"/>
<dbReference type="PANTHER" id="PTHR30250">
    <property type="entry name" value="PST FAMILY PREDICTED COLANIC ACID TRANSPORTER"/>
    <property type="match status" value="1"/>
</dbReference>
<dbReference type="AlphaFoldDB" id="A0A1I0RLN8"/>
<dbReference type="OrthoDB" id="9180265at2"/>
<feature type="transmembrane region" description="Helical" evidence="6">
    <location>
        <begin position="12"/>
        <end position="34"/>
    </location>
</feature>
<keyword evidence="3 6" id="KW-0812">Transmembrane</keyword>
<name>A0A1I0RLN8_9FIRM</name>
<feature type="transmembrane region" description="Helical" evidence="6">
    <location>
        <begin position="79"/>
        <end position="106"/>
    </location>
</feature>
<comment type="subcellular location">
    <subcellularLocation>
        <location evidence="1">Cell membrane</location>
        <topology evidence="1">Multi-pass membrane protein</topology>
    </subcellularLocation>
</comment>
<keyword evidence="4 6" id="KW-1133">Transmembrane helix</keyword>
<feature type="transmembrane region" description="Helical" evidence="6">
    <location>
        <begin position="144"/>
        <end position="162"/>
    </location>
</feature>
<organism evidence="7 8">
    <name type="scientific">[Clostridium] fimetarium</name>
    <dbReference type="NCBI Taxonomy" id="99656"/>
    <lineage>
        <taxon>Bacteria</taxon>
        <taxon>Bacillati</taxon>
        <taxon>Bacillota</taxon>
        <taxon>Clostridia</taxon>
        <taxon>Lachnospirales</taxon>
        <taxon>Lachnospiraceae</taxon>
    </lineage>
</organism>
<dbReference type="RefSeq" id="WP_092456967.1">
    <property type="nucleotide sequence ID" value="NZ_FOJI01000018.1"/>
</dbReference>
<feature type="transmembrane region" description="Helical" evidence="6">
    <location>
        <begin position="46"/>
        <end position="67"/>
    </location>
</feature>
<feature type="transmembrane region" description="Helical" evidence="6">
    <location>
        <begin position="316"/>
        <end position="338"/>
    </location>
</feature>
<feature type="transmembrane region" description="Helical" evidence="6">
    <location>
        <begin position="112"/>
        <end position="132"/>
    </location>
</feature>
<feature type="transmembrane region" description="Helical" evidence="6">
    <location>
        <begin position="433"/>
        <end position="449"/>
    </location>
</feature>
<dbReference type="EMBL" id="FOJI01000018">
    <property type="protein sequence ID" value="SEW42074.1"/>
    <property type="molecule type" value="Genomic_DNA"/>
</dbReference>
<feature type="transmembrane region" description="Helical" evidence="6">
    <location>
        <begin position="410"/>
        <end position="427"/>
    </location>
</feature>
<dbReference type="Proteomes" id="UP000199701">
    <property type="component" value="Unassembled WGS sequence"/>
</dbReference>
<feature type="transmembrane region" description="Helical" evidence="6">
    <location>
        <begin position="207"/>
        <end position="227"/>
    </location>
</feature>
<feature type="transmembrane region" description="Helical" evidence="6">
    <location>
        <begin position="286"/>
        <end position="304"/>
    </location>
</feature>
<dbReference type="GO" id="GO:0005886">
    <property type="term" value="C:plasma membrane"/>
    <property type="evidence" value="ECO:0007669"/>
    <property type="project" value="UniProtKB-SubCell"/>
</dbReference>
<feature type="transmembrane region" description="Helical" evidence="6">
    <location>
        <begin position="247"/>
        <end position="274"/>
    </location>
</feature>
<dbReference type="InterPro" id="IPR002797">
    <property type="entry name" value="Polysacc_synth"/>
</dbReference>
<evidence type="ECO:0000256" key="1">
    <source>
        <dbReference type="ARBA" id="ARBA00004651"/>
    </source>
</evidence>
<feature type="transmembrane region" description="Helical" evidence="6">
    <location>
        <begin position="174"/>
        <end position="195"/>
    </location>
</feature>
<feature type="transmembrane region" description="Helical" evidence="6">
    <location>
        <begin position="350"/>
        <end position="370"/>
    </location>
</feature>
<accession>A0A1I0RLN8</accession>
<protein>
    <submittedName>
        <fullName evidence="7">Membrane protein involved in the export of O-antigen and teichoic acid</fullName>
    </submittedName>
</protein>
<evidence type="ECO:0000256" key="6">
    <source>
        <dbReference type="SAM" id="Phobius"/>
    </source>
</evidence>